<keyword evidence="4" id="KW-0347">Helicase</keyword>
<gene>
    <name evidence="10" type="ORF">DTER00134_LOCUS7981</name>
</gene>
<dbReference type="SMART" id="SM00490">
    <property type="entry name" value="HELICc"/>
    <property type="match status" value="1"/>
</dbReference>
<evidence type="ECO:0000256" key="1">
    <source>
        <dbReference type="ARBA" id="ARBA00006517"/>
    </source>
</evidence>
<sequence length="599" mass="65672">MLHVLRRTCSVFRALPGASFACTSSASEPLYASSVASVAGYLLARMMATMHGSLHPQACMAVHAHQHRHLTPTHAHFLCQPAAPSLSLVRSFKRPRVLQRPRIMPVAAAATNFYAQQATSFSSLGVEEELSKALERAGLTRPSYIQEAAAPVLLQGKQAVIAAETGSGKTLAYLLPIGTMLLRAKQKQLRHQYHALVLCPNQALCQQIVATVHALKGDNGLPLLSAAFINTSNPPPYTPPDIIVATPAGLREVLTGSGGAYGWLWTIEGFEKRVRHIVLDEADMLLGDAFVKPVDDLLQALRANDRRQVEAKVFQELGINDTLFKRLPRALHQACWRGGAPGLLAAGFRAPNPPGEDAVLGPYWKRQYVFAAATMPSITFSDVGSRIHKLYPDAEWIATDALHTSKRQVAHHWLEVNDDSWGKQLVNVIKGDPDYQAGKAKTLIFTKDTATADAASSLLHSAGVKHMVYHKNRPMGERTESLERMQQHSGGIMVCTDAAARGIDIPDVTHVIQSDFAPNAIDFLHRIGRTGRAGKAGKVTSMYRDFNIPLVEVLRRFIEEDRPLEAAFSRARSFSQKLKRKGKFVPRGMVASEYEASMK</sequence>
<dbReference type="InterPro" id="IPR014014">
    <property type="entry name" value="RNA_helicase_DEAD_Q_motif"/>
</dbReference>
<dbReference type="PROSITE" id="PS51192">
    <property type="entry name" value="HELICASE_ATP_BIND_1"/>
    <property type="match status" value="1"/>
</dbReference>
<evidence type="ECO:0000256" key="6">
    <source>
        <dbReference type="PROSITE-ProRule" id="PRU00552"/>
    </source>
</evidence>
<dbReference type="SMART" id="SM00487">
    <property type="entry name" value="DEXDc"/>
    <property type="match status" value="1"/>
</dbReference>
<dbReference type="GO" id="GO:0016787">
    <property type="term" value="F:hydrolase activity"/>
    <property type="evidence" value="ECO:0007669"/>
    <property type="project" value="UniProtKB-KW"/>
</dbReference>
<feature type="domain" description="Helicase ATP-binding" evidence="7">
    <location>
        <begin position="150"/>
        <end position="393"/>
    </location>
</feature>
<evidence type="ECO:0000256" key="5">
    <source>
        <dbReference type="ARBA" id="ARBA00022840"/>
    </source>
</evidence>
<dbReference type="AlphaFoldDB" id="A0A7S3QU71"/>
<dbReference type="PROSITE" id="PS51195">
    <property type="entry name" value="Q_MOTIF"/>
    <property type="match status" value="1"/>
</dbReference>
<dbReference type="CDD" id="cd00268">
    <property type="entry name" value="DEADc"/>
    <property type="match status" value="1"/>
</dbReference>
<keyword evidence="3" id="KW-0378">Hydrolase</keyword>
<evidence type="ECO:0000313" key="10">
    <source>
        <dbReference type="EMBL" id="CAE0492908.1"/>
    </source>
</evidence>
<keyword evidence="5" id="KW-0067">ATP-binding</keyword>
<organism evidence="10">
    <name type="scientific">Dunaliella tertiolecta</name>
    <name type="common">Green alga</name>
    <dbReference type="NCBI Taxonomy" id="3047"/>
    <lineage>
        <taxon>Eukaryota</taxon>
        <taxon>Viridiplantae</taxon>
        <taxon>Chlorophyta</taxon>
        <taxon>core chlorophytes</taxon>
        <taxon>Chlorophyceae</taxon>
        <taxon>CS clade</taxon>
        <taxon>Chlamydomonadales</taxon>
        <taxon>Dunaliellaceae</taxon>
        <taxon>Dunaliella</taxon>
    </lineage>
</organism>
<dbReference type="InterPro" id="IPR027417">
    <property type="entry name" value="P-loop_NTPase"/>
</dbReference>
<dbReference type="InterPro" id="IPR044742">
    <property type="entry name" value="DEAD/DEAH_RhlB"/>
</dbReference>
<dbReference type="GO" id="GO:0005829">
    <property type="term" value="C:cytosol"/>
    <property type="evidence" value="ECO:0007669"/>
    <property type="project" value="TreeGrafter"/>
</dbReference>
<dbReference type="EMBL" id="HBIP01013865">
    <property type="protein sequence ID" value="CAE0492908.1"/>
    <property type="molecule type" value="Transcribed_RNA"/>
</dbReference>
<dbReference type="SUPFAM" id="SSF52540">
    <property type="entry name" value="P-loop containing nucleoside triphosphate hydrolases"/>
    <property type="match status" value="1"/>
</dbReference>
<dbReference type="PANTHER" id="PTHR47959">
    <property type="entry name" value="ATP-DEPENDENT RNA HELICASE RHLE-RELATED"/>
    <property type="match status" value="1"/>
</dbReference>
<feature type="domain" description="DEAD-box RNA helicase Q" evidence="9">
    <location>
        <begin position="119"/>
        <end position="147"/>
    </location>
</feature>
<dbReference type="PROSITE" id="PS51194">
    <property type="entry name" value="HELICASE_CTER"/>
    <property type="match status" value="1"/>
</dbReference>
<dbReference type="GO" id="GO:0005524">
    <property type="term" value="F:ATP binding"/>
    <property type="evidence" value="ECO:0007669"/>
    <property type="project" value="UniProtKB-KW"/>
</dbReference>
<dbReference type="Gene3D" id="3.40.50.300">
    <property type="entry name" value="P-loop containing nucleotide triphosphate hydrolases"/>
    <property type="match status" value="2"/>
</dbReference>
<feature type="domain" description="Helicase C-terminal" evidence="8">
    <location>
        <begin position="421"/>
        <end position="579"/>
    </location>
</feature>
<evidence type="ECO:0000256" key="4">
    <source>
        <dbReference type="ARBA" id="ARBA00022806"/>
    </source>
</evidence>
<dbReference type="PANTHER" id="PTHR47959:SF1">
    <property type="entry name" value="ATP-DEPENDENT RNA HELICASE DBPA"/>
    <property type="match status" value="1"/>
</dbReference>
<dbReference type="GO" id="GO:0003676">
    <property type="term" value="F:nucleic acid binding"/>
    <property type="evidence" value="ECO:0007669"/>
    <property type="project" value="InterPro"/>
</dbReference>
<evidence type="ECO:0000259" key="8">
    <source>
        <dbReference type="PROSITE" id="PS51194"/>
    </source>
</evidence>
<evidence type="ECO:0000256" key="3">
    <source>
        <dbReference type="ARBA" id="ARBA00022801"/>
    </source>
</evidence>
<dbReference type="InterPro" id="IPR011545">
    <property type="entry name" value="DEAD/DEAH_box_helicase_dom"/>
</dbReference>
<reference evidence="10" key="1">
    <citation type="submission" date="2021-01" db="EMBL/GenBank/DDBJ databases">
        <authorList>
            <person name="Corre E."/>
            <person name="Pelletier E."/>
            <person name="Niang G."/>
            <person name="Scheremetjew M."/>
            <person name="Finn R."/>
            <person name="Kale V."/>
            <person name="Holt S."/>
            <person name="Cochrane G."/>
            <person name="Meng A."/>
            <person name="Brown T."/>
            <person name="Cohen L."/>
        </authorList>
    </citation>
    <scope>NUCLEOTIDE SEQUENCE</scope>
    <source>
        <strain evidence="10">CCMP1320</strain>
    </source>
</reference>
<proteinExistence type="inferred from homology"/>
<dbReference type="InterPro" id="IPR014001">
    <property type="entry name" value="Helicase_ATP-bd"/>
</dbReference>
<evidence type="ECO:0000259" key="9">
    <source>
        <dbReference type="PROSITE" id="PS51195"/>
    </source>
</evidence>
<evidence type="ECO:0008006" key="11">
    <source>
        <dbReference type="Google" id="ProtNLM"/>
    </source>
</evidence>
<evidence type="ECO:0000256" key="2">
    <source>
        <dbReference type="ARBA" id="ARBA00022741"/>
    </source>
</evidence>
<dbReference type="InterPro" id="IPR050079">
    <property type="entry name" value="DEAD_box_RNA_helicase"/>
</dbReference>
<dbReference type="GO" id="GO:0003724">
    <property type="term" value="F:RNA helicase activity"/>
    <property type="evidence" value="ECO:0007669"/>
    <property type="project" value="InterPro"/>
</dbReference>
<keyword evidence="2" id="KW-0547">Nucleotide-binding</keyword>
<name>A0A7S3QU71_DUNTE</name>
<dbReference type="Pfam" id="PF00270">
    <property type="entry name" value="DEAD"/>
    <property type="match status" value="1"/>
</dbReference>
<evidence type="ECO:0000259" key="7">
    <source>
        <dbReference type="PROSITE" id="PS51192"/>
    </source>
</evidence>
<dbReference type="CDD" id="cd18787">
    <property type="entry name" value="SF2_C_DEAD"/>
    <property type="match status" value="1"/>
</dbReference>
<feature type="short sequence motif" description="Q motif" evidence="6">
    <location>
        <begin position="119"/>
        <end position="147"/>
    </location>
</feature>
<accession>A0A7S3QU71</accession>
<dbReference type="Pfam" id="PF00271">
    <property type="entry name" value="Helicase_C"/>
    <property type="match status" value="1"/>
</dbReference>
<dbReference type="InterPro" id="IPR001650">
    <property type="entry name" value="Helicase_C-like"/>
</dbReference>
<comment type="similarity">
    <text evidence="1">Belongs to the DEAD box helicase family. DDX21/DDX50 subfamily.</text>
</comment>
<protein>
    <recommendedName>
        <fullName evidence="11">RNA helicase</fullName>
    </recommendedName>
</protein>